<dbReference type="PANTHER" id="PTHR42913:SF4">
    <property type="entry name" value="ALTERNATIVE NAD(P)H-UBIQUINONE OXIDOREDUCTASE C1, CHLOROPLASTIC_MITOCHONDRIAL"/>
    <property type="match status" value="1"/>
</dbReference>
<organism evidence="5 6">
    <name type="scientific">Ilex paraguariensis</name>
    <name type="common">yerba mate</name>
    <dbReference type="NCBI Taxonomy" id="185542"/>
    <lineage>
        <taxon>Eukaryota</taxon>
        <taxon>Viridiplantae</taxon>
        <taxon>Streptophyta</taxon>
        <taxon>Embryophyta</taxon>
        <taxon>Tracheophyta</taxon>
        <taxon>Spermatophyta</taxon>
        <taxon>Magnoliopsida</taxon>
        <taxon>eudicotyledons</taxon>
        <taxon>Gunneridae</taxon>
        <taxon>Pentapetalae</taxon>
        <taxon>asterids</taxon>
        <taxon>campanulids</taxon>
        <taxon>Aquifoliales</taxon>
        <taxon>Aquifoliaceae</taxon>
        <taxon>Ilex</taxon>
    </lineage>
</organism>
<evidence type="ECO:0000256" key="4">
    <source>
        <dbReference type="ARBA" id="ARBA00023002"/>
    </source>
</evidence>
<keyword evidence="6" id="KW-1185">Reference proteome</keyword>
<dbReference type="GO" id="GO:0016491">
    <property type="term" value="F:oxidoreductase activity"/>
    <property type="evidence" value="ECO:0007669"/>
    <property type="project" value="UniProtKB-KW"/>
</dbReference>
<evidence type="ECO:0000256" key="1">
    <source>
        <dbReference type="ARBA" id="ARBA00001974"/>
    </source>
</evidence>
<protein>
    <submittedName>
        <fullName evidence="5">Uncharacterized protein</fullName>
    </submittedName>
</protein>
<evidence type="ECO:0000313" key="5">
    <source>
        <dbReference type="EMBL" id="CAK9153886.1"/>
    </source>
</evidence>
<dbReference type="Gene3D" id="3.50.50.100">
    <property type="match status" value="1"/>
</dbReference>
<comment type="cofactor">
    <cofactor evidence="1">
        <name>FAD</name>
        <dbReference type="ChEBI" id="CHEBI:57692"/>
    </cofactor>
</comment>
<proteinExistence type="predicted"/>
<keyword evidence="4" id="KW-0560">Oxidoreductase</keyword>
<evidence type="ECO:0000313" key="6">
    <source>
        <dbReference type="Proteomes" id="UP001642360"/>
    </source>
</evidence>
<keyword evidence="2" id="KW-0285">Flavoprotein</keyword>
<dbReference type="Proteomes" id="UP001642360">
    <property type="component" value="Unassembled WGS sequence"/>
</dbReference>
<accession>A0ABC8S9J0</accession>
<comment type="caution">
    <text evidence="5">The sequence shown here is derived from an EMBL/GenBank/DDBJ whole genome shotgun (WGS) entry which is preliminary data.</text>
</comment>
<reference evidence="5 6" key="1">
    <citation type="submission" date="2024-02" db="EMBL/GenBank/DDBJ databases">
        <authorList>
            <person name="Vignale AGUSTIN F."/>
            <person name="Sosa J E."/>
            <person name="Modenutti C."/>
        </authorList>
    </citation>
    <scope>NUCLEOTIDE SEQUENCE [LARGE SCALE GENOMIC DNA]</scope>
</reference>
<evidence type="ECO:0000256" key="3">
    <source>
        <dbReference type="ARBA" id="ARBA00022827"/>
    </source>
</evidence>
<gene>
    <name evidence="5" type="ORF">ILEXP_LOCUS22190</name>
</gene>
<dbReference type="AlphaFoldDB" id="A0ABC8S9J0"/>
<evidence type="ECO:0000256" key="2">
    <source>
        <dbReference type="ARBA" id="ARBA00022630"/>
    </source>
</evidence>
<dbReference type="EMBL" id="CAUOFW020002466">
    <property type="protein sequence ID" value="CAK9153886.1"/>
    <property type="molecule type" value="Genomic_DNA"/>
</dbReference>
<keyword evidence="3" id="KW-0274">FAD</keyword>
<sequence>MHAMVVLVDQSEHFVFKPMLYELLSGEVDAWEIAPRFSDLLANNDVQFFQDRVKLLHPSDHWGMNGPASGCGGFVHLESGLLIEYDWYNSCDP</sequence>
<name>A0ABC8S9J0_9AQUA</name>
<dbReference type="PANTHER" id="PTHR42913">
    <property type="entry name" value="APOPTOSIS-INDUCING FACTOR 1"/>
    <property type="match status" value="1"/>
</dbReference>
<dbReference type="InterPro" id="IPR051169">
    <property type="entry name" value="NADH-Q_oxidoreductase"/>
</dbReference>